<dbReference type="InterPro" id="IPR011009">
    <property type="entry name" value="Kinase-like_dom_sf"/>
</dbReference>
<protein>
    <submittedName>
        <fullName evidence="4">ABC transporter family protein</fullName>
    </submittedName>
</protein>
<evidence type="ECO:0000256" key="2">
    <source>
        <dbReference type="ARBA" id="ARBA00022737"/>
    </source>
</evidence>
<dbReference type="PROSITE" id="PS50011">
    <property type="entry name" value="PROTEIN_KINASE_DOM"/>
    <property type="match status" value="1"/>
</dbReference>
<dbReference type="Gene3D" id="3.30.200.20">
    <property type="entry name" value="Phosphorylase Kinase, domain 1"/>
    <property type="match status" value="1"/>
</dbReference>
<comment type="caution">
    <text evidence="4">The sequence shown here is derived from an EMBL/GenBank/DDBJ whole genome shotgun (WGS) entry which is preliminary data.</text>
</comment>
<organism evidence="4 5">
    <name type="scientific">Reticulomyxa filosa</name>
    <dbReference type="NCBI Taxonomy" id="46433"/>
    <lineage>
        <taxon>Eukaryota</taxon>
        <taxon>Sar</taxon>
        <taxon>Rhizaria</taxon>
        <taxon>Retaria</taxon>
        <taxon>Foraminifera</taxon>
        <taxon>Monothalamids</taxon>
        <taxon>Reticulomyxidae</taxon>
        <taxon>Reticulomyxa</taxon>
    </lineage>
</organism>
<reference evidence="4 5" key="1">
    <citation type="journal article" date="2013" name="Curr. Biol.">
        <title>The Genome of the Foraminiferan Reticulomyxa filosa.</title>
        <authorList>
            <person name="Glockner G."/>
            <person name="Hulsmann N."/>
            <person name="Schleicher M."/>
            <person name="Noegel A.A."/>
            <person name="Eichinger L."/>
            <person name="Gallinger C."/>
            <person name="Pawlowski J."/>
            <person name="Sierra R."/>
            <person name="Euteneuer U."/>
            <person name="Pillet L."/>
            <person name="Moustafa A."/>
            <person name="Platzer M."/>
            <person name="Groth M."/>
            <person name="Szafranski K."/>
            <person name="Schliwa M."/>
        </authorList>
    </citation>
    <scope>NUCLEOTIDE SEQUENCE [LARGE SCALE GENOMIC DNA]</scope>
</reference>
<dbReference type="GO" id="GO:0004672">
    <property type="term" value="F:protein kinase activity"/>
    <property type="evidence" value="ECO:0007669"/>
    <property type="project" value="InterPro"/>
</dbReference>
<evidence type="ECO:0000313" key="5">
    <source>
        <dbReference type="Proteomes" id="UP000023152"/>
    </source>
</evidence>
<dbReference type="AlphaFoldDB" id="X6M9H8"/>
<dbReference type="InterPro" id="IPR027417">
    <property type="entry name" value="P-loop_NTPase"/>
</dbReference>
<feature type="domain" description="Protein kinase" evidence="3">
    <location>
        <begin position="22"/>
        <end position="248"/>
    </location>
</feature>
<gene>
    <name evidence="4" type="ORF">RFI_26717</name>
</gene>
<dbReference type="GO" id="GO:0005524">
    <property type="term" value="F:ATP binding"/>
    <property type="evidence" value="ECO:0007669"/>
    <property type="project" value="InterPro"/>
</dbReference>
<dbReference type="GO" id="GO:0005319">
    <property type="term" value="F:lipid transporter activity"/>
    <property type="evidence" value="ECO:0007669"/>
    <property type="project" value="TreeGrafter"/>
</dbReference>
<dbReference type="InterPro" id="IPR003439">
    <property type="entry name" value="ABC_transporter-like_ATP-bd"/>
</dbReference>
<dbReference type="EMBL" id="ASPP01023286">
    <property type="protein sequence ID" value="ETO10658.1"/>
    <property type="molecule type" value="Genomic_DNA"/>
</dbReference>
<dbReference type="OrthoDB" id="10255969at2759"/>
<dbReference type="PANTHER" id="PTHR19229">
    <property type="entry name" value="ATP-BINDING CASSETTE TRANSPORTER SUBFAMILY A ABCA"/>
    <property type="match status" value="1"/>
</dbReference>
<dbReference type="GO" id="GO:0016020">
    <property type="term" value="C:membrane"/>
    <property type="evidence" value="ECO:0007669"/>
    <property type="project" value="InterPro"/>
</dbReference>
<dbReference type="SUPFAM" id="SSF56112">
    <property type="entry name" value="Protein kinase-like (PK-like)"/>
    <property type="match status" value="1"/>
</dbReference>
<keyword evidence="2" id="KW-0677">Repeat</keyword>
<dbReference type="InterPro" id="IPR026082">
    <property type="entry name" value="ABCA"/>
</dbReference>
<keyword evidence="1" id="KW-0813">Transport</keyword>
<dbReference type="InterPro" id="IPR000719">
    <property type="entry name" value="Prot_kinase_dom"/>
</dbReference>
<dbReference type="SUPFAM" id="SSF52540">
    <property type="entry name" value="P-loop containing nucleoside triphosphate hydrolases"/>
    <property type="match status" value="1"/>
</dbReference>
<dbReference type="PANTHER" id="PTHR19229:SF36">
    <property type="entry name" value="ATP-BINDING CASSETTE SUB-FAMILY A MEMBER 2"/>
    <property type="match status" value="1"/>
</dbReference>
<sequence>MTQISTSQRKKEKTQDIVLGDYIMGAALGIGGYAKMKLGVHKTTGEKVALKIMFADDNGKMNESKKKQFHRALNLLAKVDHENVLKLLSYDKEAQYPEVDGTYTPCIAGSSFIYGVSIKNQIEARRRIGYCPQFDAIFDLLTAYEHLKFYGTIKRLRRKELEDQIRVLLKALSLSKYKNRRAGTYSGGNKRKLSAAIAMIGNPPVIERVRKVINQFVENEGGKTSEILKSTITGTLKQFKWMVITKKI</sequence>
<name>X6M9H8_RETFI</name>
<dbReference type="Pfam" id="PF00005">
    <property type="entry name" value="ABC_tran"/>
    <property type="match status" value="1"/>
</dbReference>
<evidence type="ECO:0000313" key="4">
    <source>
        <dbReference type="EMBL" id="ETO10658.1"/>
    </source>
</evidence>
<proteinExistence type="predicted"/>
<dbReference type="GO" id="GO:0140359">
    <property type="term" value="F:ABC-type transporter activity"/>
    <property type="evidence" value="ECO:0007669"/>
    <property type="project" value="InterPro"/>
</dbReference>
<dbReference type="Gene3D" id="3.40.50.300">
    <property type="entry name" value="P-loop containing nucleotide triphosphate hydrolases"/>
    <property type="match status" value="1"/>
</dbReference>
<evidence type="ECO:0000259" key="3">
    <source>
        <dbReference type="PROSITE" id="PS50011"/>
    </source>
</evidence>
<dbReference type="Proteomes" id="UP000023152">
    <property type="component" value="Unassembled WGS sequence"/>
</dbReference>
<accession>X6M9H8</accession>
<evidence type="ECO:0000256" key="1">
    <source>
        <dbReference type="ARBA" id="ARBA00022448"/>
    </source>
</evidence>
<keyword evidence="5" id="KW-1185">Reference proteome</keyword>
<dbReference type="GO" id="GO:0016887">
    <property type="term" value="F:ATP hydrolysis activity"/>
    <property type="evidence" value="ECO:0007669"/>
    <property type="project" value="InterPro"/>
</dbReference>